<dbReference type="GO" id="GO:0008094">
    <property type="term" value="F:ATP-dependent activity, acting on DNA"/>
    <property type="evidence" value="ECO:0007669"/>
    <property type="project" value="TreeGrafter"/>
</dbReference>
<name>A0A7G2CHH4_9TRYP</name>
<evidence type="ECO:0000313" key="3">
    <source>
        <dbReference type="EMBL" id="CAD2219308.1"/>
    </source>
</evidence>
<dbReference type="GO" id="GO:0005634">
    <property type="term" value="C:nucleus"/>
    <property type="evidence" value="ECO:0007669"/>
    <property type="project" value="TreeGrafter"/>
</dbReference>
<sequence length="266" mass="30422">MSFRSNLPVRLEGSAKLRVLCDMCLEWKETGHRALIFSQTRMMLDIIENMCVQYGFRYVRLDGTTGATQRQQLMDLYNHNDDIPFALLTTKVGGVGLNLTGADRVVLFDPNWNPITDIQARERAWRIGQLKNVIVYRFISTGTVEENVLKRQLAKLYVTEKVLTDASLQKFFNASSNNNSLDGNDSFIDHFFLGDVYKDRLPGTQHYLLGAPQVLARYSRPRQQTERETNANPMLAEEIELPTAPQKIIIIIIIIVIIKPIPRKHT</sequence>
<keyword evidence="3" id="KW-0547">Nucleotide-binding</keyword>
<dbReference type="GO" id="GO:0016787">
    <property type="term" value="F:hydrolase activity"/>
    <property type="evidence" value="ECO:0007669"/>
    <property type="project" value="UniProtKB-KW"/>
</dbReference>
<organism evidence="3 4">
    <name type="scientific">Angomonas deanei</name>
    <dbReference type="NCBI Taxonomy" id="59799"/>
    <lineage>
        <taxon>Eukaryota</taxon>
        <taxon>Discoba</taxon>
        <taxon>Euglenozoa</taxon>
        <taxon>Kinetoplastea</taxon>
        <taxon>Metakinetoplastina</taxon>
        <taxon>Trypanosomatida</taxon>
        <taxon>Trypanosomatidae</taxon>
        <taxon>Strigomonadinae</taxon>
        <taxon>Angomonas</taxon>
    </lineage>
</organism>
<protein>
    <submittedName>
        <fullName evidence="3">Helicase conserved C-terminal domain containing protein, putative</fullName>
    </submittedName>
</protein>
<dbReference type="InterPro" id="IPR027417">
    <property type="entry name" value="P-loop_NTPase"/>
</dbReference>
<dbReference type="PANTHER" id="PTHR45629">
    <property type="entry name" value="SNF2/RAD54 FAMILY MEMBER"/>
    <property type="match status" value="1"/>
</dbReference>
<keyword evidence="3" id="KW-0067">ATP-binding</keyword>
<dbReference type="GO" id="GO:0004386">
    <property type="term" value="F:helicase activity"/>
    <property type="evidence" value="ECO:0007669"/>
    <property type="project" value="UniProtKB-KW"/>
</dbReference>
<dbReference type="InterPro" id="IPR001650">
    <property type="entry name" value="Helicase_C-like"/>
</dbReference>
<reference evidence="3 4" key="1">
    <citation type="submission" date="2020-08" db="EMBL/GenBank/DDBJ databases">
        <authorList>
            <person name="Newling K."/>
            <person name="Davey J."/>
            <person name="Forrester S."/>
        </authorList>
    </citation>
    <scope>NUCLEOTIDE SEQUENCE [LARGE SCALE GENOMIC DNA]</scope>
    <source>
        <strain evidence="4">Crithidia deanei Carvalho (ATCC PRA-265)</strain>
    </source>
</reference>
<accession>A0A7G2CHH4</accession>
<evidence type="ECO:0000256" key="1">
    <source>
        <dbReference type="ARBA" id="ARBA00022801"/>
    </source>
</evidence>
<dbReference type="CDD" id="cd18793">
    <property type="entry name" value="SF2_C_SNF"/>
    <property type="match status" value="1"/>
</dbReference>
<feature type="domain" description="Helicase C-terminal" evidence="2">
    <location>
        <begin position="19"/>
        <end position="172"/>
    </location>
</feature>
<dbReference type="GO" id="GO:0006283">
    <property type="term" value="P:transcription-coupled nucleotide-excision repair"/>
    <property type="evidence" value="ECO:0007669"/>
    <property type="project" value="TreeGrafter"/>
</dbReference>
<dbReference type="PANTHER" id="PTHR45629:SF7">
    <property type="entry name" value="DNA EXCISION REPAIR PROTEIN ERCC-6-RELATED"/>
    <property type="match status" value="1"/>
</dbReference>
<proteinExistence type="predicted"/>
<dbReference type="VEuPathDB" id="TriTrypDB:ADEAN_000681300"/>
<dbReference type="Gene3D" id="3.40.50.300">
    <property type="entry name" value="P-loop containing nucleotide triphosphate hydrolases"/>
    <property type="match status" value="1"/>
</dbReference>
<keyword evidence="1" id="KW-0378">Hydrolase</keyword>
<dbReference type="AlphaFoldDB" id="A0A7G2CHH4"/>
<evidence type="ECO:0000313" key="4">
    <source>
        <dbReference type="Proteomes" id="UP000515908"/>
    </source>
</evidence>
<dbReference type="EMBL" id="LR877157">
    <property type="protein sequence ID" value="CAD2219308.1"/>
    <property type="molecule type" value="Genomic_DNA"/>
</dbReference>
<dbReference type="InterPro" id="IPR050496">
    <property type="entry name" value="SNF2_RAD54_helicase_repair"/>
</dbReference>
<dbReference type="InterPro" id="IPR049730">
    <property type="entry name" value="SNF2/RAD54-like_C"/>
</dbReference>
<gene>
    <name evidence="3" type="ORF">ADEAN_000681300</name>
</gene>
<evidence type="ECO:0000259" key="2">
    <source>
        <dbReference type="PROSITE" id="PS51194"/>
    </source>
</evidence>
<dbReference type="SUPFAM" id="SSF52540">
    <property type="entry name" value="P-loop containing nucleoside triphosphate hydrolases"/>
    <property type="match status" value="1"/>
</dbReference>
<dbReference type="Pfam" id="PF00271">
    <property type="entry name" value="Helicase_C"/>
    <property type="match status" value="1"/>
</dbReference>
<keyword evidence="4" id="KW-1185">Reference proteome</keyword>
<dbReference type="Proteomes" id="UP000515908">
    <property type="component" value="Chromosome 13"/>
</dbReference>
<keyword evidence="3" id="KW-0347">Helicase</keyword>
<dbReference type="PROSITE" id="PS51194">
    <property type="entry name" value="HELICASE_CTER"/>
    <property type="match status" value="1"/>
</dbReference>
<dbReference type="SMART" id="SM00490">
    <property type="entry name" value="HELICc"/>
    <property type="match status" value="1"/>
</dbReference>